<dbReference type="Proteomes" id="UP000516666">
    <property type="component" value="Chromosome"/>
</dbReference>
<proteinExistence type="predicted"/>
<dbReference type="EMBL" id="CP061646">
    <property type="protein sequence ID" value="QNX72866.1"/>
    <property type="molecule type" value="Genomic_DNA"/>
</dbReference>
<dbReference type="RefSeq" id="WP_191012618.1">
    <property type="nucleotide sequence ID" value="NZ_CP061646.1"/>
</dbReference>
<name>A0A7H2V933_9GAMM</name>
<dbReference type="AlphaFoldDB" id="A0A7H2V933"/>
<evidence type="ECO:0000313" key="2">
    <source>
        <dbReference type="Proteomes" id="UP000516666"/>
    </source>
</evidence>
<reference evidence="2" key="1">
    <citation type="submission" date="2020-09" db="EMBL/GenBank/DDBJ databases">
        <title>Clinical and molecular characterization of Acinetobacter seifertii in Taiwan.</title>
        <authorList>
            <person name="Li L.-H."/>
            <person name="Yang Y.-S."/>
            <person name="Sun J.-R."/>
            <person name="Huang T.-W."/>
            <person name="Huang W.-C."/>
            <person name="Wang Y.-C."/>
            <person name="Kuo T.-H."/>
            <person name="Kuo S.-C."/>
            <person name="Chen T.-L."/>
        </authorList>
    </citation>
    <scope>NUCLEOTIDE SEQUENCE [LARGE SCALE GENOMIC DNA]</scope>
    <source>
        <strain evidence="2">AS39</strain>
    </source>
</reference>
<sequence>MSLRKYLVENIAFLRDNPDKLKIHIVEGGYRSRFTKGYSFESICPVRFVIEDFTDEPDIVAHLLFQWIRINQSELMTNIEKEKPTFKFEAEIIDNDKTDVLFELELTERVIIKENDQGVFFFDYPDEPQFTQTSPSTQCELFDNDGNLVATWQSVEVKNSVALEMPLPGKRNGT</sequence>
<organism evidence="1 2">
    <name type="scientific">Acinetobacter seifertii</name>
    <dbReference type="NCBI Taxonomy" id="1530123"/>
    <lineage>
        <taxon>Bacteria</taxon>
        <taxon>Pseudomonadati</taxon>
        <taxon>Pseudomonadota</taxon>
        <taxon>Gammaproteobacteria</taxon>
        <taxon>Moraxellales</taxon>
        <taxon>Moraxellaceae</taxon>
        <taxon>Acinetobacter</taxon>
        <taxon>Acinetobacter calcoaceticus/baumannii complex</taxon>
    </lineage>
</organism>
<accession>A0A7H2V933</accession>
<reference evidence="1 2" key="2">
    <citation type="submission" date="2020-09" db="EMBL/GenBank/DDBJ databases">
        <authorList>
            <person name="Chen F.-J."/>
            <person name="Lee Y.-T."/>
        </authorList>
    </citation>
    <scope>NUCLEOTIDE SEQUENCE [LARGE SCALE GENOMIC DNA]</scope>
    <source>
        <strain evidence="1 2">AS39</strain>
    </source>
</reference>
<dbReference type="Pfam" id="PF06891">
    <property type="entry name" value="P2_Phage_GpR"/>
    <property type="match status" value="1"/>
</dbReference>
<gene>
    <name evidence="1" type="ORF">IC776_02910</name>
</gene>
<dbReference type="InterPro" id="IPR009678">
    <property type="entry name" value="Phage_tail_completion_R"/>
</dbReference>
<protein>
    <submittedName>
        <fullName evidence="1">Phage tail protein</fullName>
    </submittedName>
</protein>
<evidence type="ECO:0000313" key="1">
    <source>
        <dbReference type="EMBL" id="QNX72866.1"/>
    </source>
</evidence>